<evidence type="ECO:0000259" key="1">
    <source>
        <dbReference type="PROSITE" id="PS00028"/>
    </source>
</evidence>
<dbReference type="AlphaFoldDB" id="A0A2P6MXE1"/>
<dbReference type="PROSITE" id="PS00028">
    <property type="entry name" value="ZINC_FINGER_C2H2_1"/>
    <property type="match status" value="1"/>
</dbReference>
<name>A0A2P6MXE1_9EUKA</name>
<dbReference type="InParanoid" id="A0A2P6MXE1"/>
<dbReference type="InterPro" id="IPR017964">
    <property type="entry name" value="DNA-dir_DNA_pol_B_CS"/>
</dbReference>
<dbReference type="SUPFAM" id="SSF56672">
    <property type="entry name" value="DNA/RNA polymerases"/>
    <property type="match status" value="1"/>
</dbReference>
<dbReference type="InterPro" id="IPR013087">
    <property type="entry name" value="Znf_C2H2_type"/>
</dbReference>
<evidence type="ECO:0000313" key="3">
    <source>
        <dbReference type="Proteomes" id="UP000241769"/>
    </source>
</evidence>
<organism evidence="2 3">
    <name type="scientific">Planoprotostelium fungivorum</name>
    <dbReference type="NCBI Taxonomy" id="1890364"/>
    <lineage>
        <taxon>Eukaryota</taxon>
        <taxon>Amoebozoa</taxon>
        <taxon>Evosea</taxon>
        <taxon>Variosea</taxon>
        <taxon>Cavosteliida</taxon>
        <taxon>Cavosteliaceae</taxon>
        <taxon>Planoprotostelium</taxon>
    </lineage>
</organism>
<feature type="domain" description="C2H2-type" evidence="1">
    <location>
        <begin position="105"/>
        <end position="127"/>
    </location>
</feature>
<accession>A0A2P6MXE1</accession>
<evidence type="ECO:0000313" key="2">
    <source>
        <dbReference type="EMBL" id="PRP76353.1"/>
    </source>
</evidence>
<gene>
    <name evidence="2" type="ORF">PROFUN_15269</name>
</gene>
<dbReference type="InterPro" id="IPR043502">
    <property type="entry name" value="DNA/RNA_pol_sf"/>
</dbReference>
<protein>
    <recommendedName>
        <fullName evidence="1">C2H2-type domain-containing protein</fullName>
    </recommendedName>
</protein>
<reference evidence="2 3" key="1">
    <citation type="journal article" date="2018" name="Genome Biol. Evol.">
        <title>Multiple Roots of Fruiting Body Formation in Amoebozoa.</title>
        <authorList>
            <person name="Hillmann F."/>
            <person name="Forbes G."/>
            <person name="Novohradska S."/>
            <person name="Ferling I."/>
            <person name="Riege K."/>
            <person name="Groth M."/>
            <person name="Westermann M."/>
            <person name="Marz M."/>
            <person name="Spaller T."/>
            <person name="Winckler T."/>
            <person name="Schaap P."/>
            <person name="Glockner G."/>
        </authorList>
    </citation>
    <scope>NUCLEOTIDE SEQUENCE [LARGE SCALE GENOMIC DNA]</scope>
    <source>
        <strain evidence="2 3">Jena</strain>
    </source>
</reference>
<sequence length="392" mass="44920">MNPDLKDNLCFWSKIQREKAITLRDKYFKQCGQSTTDHVQVADLPAICQALNLDLTVYTLDSNLNSVKLYKSGIQGSAICLHLDQVKNHYMLLRTLVGYAETVICDKCKKVFAYSNSSKYHKHMDKHQKDQNNNKVLVFKDKPIQSSTQYKQTFGTELVRQLQIGKDKCNMKSAKHVGSAILSWSKVLMLDFVYNCLYQNYERTEVDLLYTDTDSIYMQVSAYSYEEFKQRFPDHLQKLHFAAAGDITPGKMKLECELREAVFVKPKTYSYVKKDGKQDIKNKGVVLSQNKEILIFDSYKRAVFSARVNIGMGQLKIYLQCTQDQLKTHLTSHFDPGMSLMNYGVLWNLDHTIPVSFAKDNLKALCHYSNIEPMLISENSSKCADLGLPKGV</sequence>
<dbReference type="GO" id="GO:0003676">
    <property type="term" value="F:nucleic acid binding"/>
    <property type="evidence" value="ECO:0007669"/>
    <property type="project" value="InterPro"/>
</dbReference>
<dbReference type="EMBL" id="MDYQ01000334">
    <property type="protein sequence ID" value="PRP76353.1"/>
    <property type="molecule type" value="Genomic_DNA"/>
</dbReference>
<keyword evidence="3" id="KW-1185">Reference proteome</keyword>
<dbReference type="Gene3D" id="3.90.1600.10">
    <property type="entry name" value="Palm domain of DNA polymerase"/>
    <property type="match status" value="1"/>
</dbReference>
<dbReference type="Proteomes" id="UP000241769">
    <property type="component" value="Unassembled WGS sequence"/>
</dbReference>
<dbReference type="InterPro" id="IPR023211">
    <property type="entry name" value="DNA_pol_palm_dom_sf"/>
</dbReference>
<comment type="caution">
    <text evidence="2">The sequence shown here is derived from an EMBL/GenBank/DDBJ whole genome shotgun (WGS) entry which is preliminary data.</text>
</comment>
<dbReference type="PROSITE" id="PS00116">
    <property type="entry name" value="DNA_POLYMERASE_B"/>
    <property type="match status" value="1"/>
</dbReference>
<proteinExistence type="predicted"/>
<dbReference type="GO" id="GO:0000166">
    <property type="term" value="F:nucleotide binding"/>
    <property type="evidence" value="ECO:0007669"/>
    <property type="project" value="InterPro"/>
</dbReference>